<dbReference type="PROSITE" id="PS00356">
    <property type="entry name" value="HTH_LACI_1"/>
    <property type="match status" value="1"/>
</dbReference>
<dbReference type="PANTHER" id="PTHR30146:SF109">
    <property type="entry name" value="HTH-TYPE TRANSCRIPTIONAL REGULATOR GALS"/>
    <property type="match status" value="1"/>
</dbReference>
<dbReference type="InterPro" id="IPR000843">
    <property type="entry name" value="HTH_LacI"/>
</dbReference>
<evidence type="ECO:0000256" key="2">
    <source>
        <dbReference type="ARBA" id="ARBA00023125"/>
    </source>
</evidence>
<organism evidence="5 6">
    <name type="scientific">Evansella cellulosilytica (strain ATCC 21833 / DSM 2522 / FERM P-1141 / JCM 9156 / N-4)</name>
    <name type="common">Bacillus cellulosilyticus</name>
    <dbReference type="NCBI Taxonomy" id="649639"/>
    <lineage>
        <taxon>Bacteria</taxon>
        <taxon>Bacillati</taxon>
        <taxon>Bacillota</taxon>
        <taxon>Bacilli</taxon>
        <taxon>Bacillales</taxon>
        <taxon>Bacillaceae</taxon>
        <taxon>Evansella</taxon>
    </lineage>
</organism>
<dbReference type="RefSeq" id="WP_013487113.1">
    <property type="nucleotide sequence ID" value="NC_014829.1"/>
</dbReference>
<dbReference type="GO" id="GO:0003700">
    <property type="term" value="F:DNA-binding transcription factor activity"/>
    <property type="evidence" value="ECO:0007669"/>
    <property type="project" value="TreeGrafter"/>
</dbReference>
<evidence type="ECO:0000313" key="5">
    <source>
        <dbReference type="EMBL" id="ADU28772.1"/>
    </source>
</evidence>
<dbReference type="EMBL" id="CP002394">
    <property type="protein sequence ID" value="ADU28772.1"/>
    <property type="molecule type" value="Genomic_DNA"/>
</dbReference>
<dbReference type="InterPro" id="IPR010982">
    <property type="entry name" value="Lambda_DNA-bd_dom_sf"/>
</dbReference>
<dbReference type="HOGENOM" id="CLU_037628_6_2_9"/>
<dbReference type="PROSITE" id="PS50932">
    <property type="entry name" value="HTH_LACI_2"/>
    <property type="match status" value="1"/>
</dbReference>
<dbReference type="SUPFAM" id="SSF47413">
    <property type="entry name" value="lambda repressor-like DNA-binding domains"/>
    <property type="match status" value="1"/>
</dbReference>
<dbReference type="Pfam" id="PF13377">
    <property type="entry name" value="Peripla_BP_3"/>
    <property type="match status" value="1"/>
</dbReference>
<dbReference type="Proteomes" id="UP000001401">
    <property type="component" value="Chromosome"/>
</dbReference>
<evidence type="ECO:0000256" key="1">
    <source>
        <dbReference type="ARBA" id="ARBA00023015"/>
    </source>
</evidence>
<keyword evidence="1" id="KW-0805">Transcription regulation</keyword>
<dbReference type="InterPro" id="IPR028082">
    <property type="entry name" value="Peripla_BP_I"/>
</dbReference>
<keyword evidence="2" id="KW-0238">DNA-binding</keyword>
<keyword evidence="3" id="KW-0804">Transcription</keyword>
<reference evidence="5" key="1">
    <citation type="submission" date="2010-12" db="EMBL/GenBank/DDBJ databases">
        <title>Complete sequence of Bacillus cellulosilyticus DSM 2522.</title>
        <authorList>
            <consortium name="US DOE Joint Genome Institute"/>
            <person name="Lucas S."/>
            <person name="Copeland A."/>
            <person name="Lapidus A."/>
            <person name="Cheng J.-F."/>
            <person name="Bruce D."/>
            <person name="Goodwin L."/>
            <person name="Pitluck S."/>
            <person name="Chertkov O."/>
            <person name="Detter J.C."/>
            <person name="Han C."/>
            <person name="Tapia R."/>
            <person name="Land M."/>
            <person name="Hauser L."/>
            <person name="Jeffries C."/>
            <person name="Kyrpides N."/>
            <person name="Ivanova N."/>
            <person name="Mikhailova N."/>
            <person name="Brumm P."/>
            <person name="Mead D."/>
            <person name="Woyke T."/>
        </authorList>
    </citation>
    <scope>NUCLEOTIDE SEQUENCE [LARGE SCALE GENOMIC DNA]</scope>
    <source>
        <strain evidence="5">DSM 2522</strain>
    </source>
</reference>
<feature type="domain" description="HTH lacI-type" evidence="4">
    <location>
        <begin position="19"/>
        <end position="73"/>
    </location>
</feature>
<dbReference type="Pfam" id="PF00356">
    <property type="entry name" value="LacI"/>
    <property type="match status" value="1"/>
</dbReference>
<dbReference type="InterPro" id="IPR046335">
    <property type="entry name" value="LacI/GalR-like_sensor"/>
</dbReference>
<sequence>MIQSTRDNKKRKVGGTAMVTIKDVAKRVNVSPSTVSRVIANSSRISEKTKERVRRAMDELGYHPNLNARSLSNKATQTIGVIMPITAQYSFQNPFFPEVIRGISMKAYQDNYGLYLSTGQKEEEIFEEVKQMVYGGRVDGILLLYSSINDKIMPFLQEKNFPFVLIGRPHNIDENDITFVNNDNVKKTKTLTEYLLLLGHKKIGFISGSLDYVVTIDNLEGYKTALNNANISIREEYIVLEENYQKEIMETGQDAVIELMSLEERPTALVVTDDIMTFGVLSMLGEMGIRVPEDLSIVSSNNVMISELSSPPMTTADINIYDLGYKGVEYLINKIKEPELPEKKLIVPYKLIKRQSCKKI</sequence>
<protein>
    <submittedName>
        <fullName evidence="5">Transcriptional regulator, LacI family</fullName>
    </submittedName>
</protein>
<dbReference type="PANTHER" id="PTHR30146">
    <property type="entry name" value="LACI-RELATED TRANSCRIPTIONAL REPRESSOR"/>
    <property type="match status" value="1"/>
</dbReference>
<dbReference type="SUPFAM" id="SSF53822">
    <property type="entry name" value="Periplasmic binding protein-like I"/>
    <property type="match status" value="1"/>
</dbReference>
<name>E6TXF8_EVAC2</name>
<dbReference type="CDD" id="cd06294">
    <property type="entry name" value="PBP1_MalR-like"/>
    <property type="match status" value="1"/>
</dbReference>
<dbReference type="Gene3D" id="1.10.260.40">
    <property type="entry name" value="lambda repressor-like DNA-binding domains"/>
    <property type="match status" value="1"/>
</dbReference>
<evidence type="ECO:0000256" key="3">
    <source>
        <dbReference type="ARBA" id="ARBA00023163"/>
    </source>
</evidence>
<evidence type="ECO:0000259" key="4">
    <source>
        <dbReference type="PROSITE" id="PS50932"/>
    </source>
</evidence>
<dbReference type="STRING" id="649639.Bcell_0490"/>
<dbReference type="KEGG" id="bco:Bcell_0490"/>
<gene>
    <name evidence="5" type="ordered locus">Bcell_0490</name>
</gene>
<dbReference type="CDD" id="cd01392">
    <property type="entry name" value="HTH_LacI"/>
    <property type="match status" value="1"/>
</dbReference>
<dbReference type="eggNOG" id="COG1609">
    <property type="taxonomic scope" value="Bacteria"/>
</dbReference>
<accession>E6TXF8</accession>
<keyword evidence="6" id="KW-1185">Reference proteome</keyword>
<evidence type="ECO:0000313" key="6">
    <source>
        <dbReference type="Proteomes" id="UP000001401"/>
    </source>
</evidence>
<dbReference type="SMART" id="SM00354">
    <property type="entry name" value="HTH_LACI"/>
    <property type="match status" value="1"/>
</dbReference>
<dbReference type="Gene3D" id="3.40.50.2300">
    <property type="match status" value="2"/>
</dbReference>
<dbReference type="GO" id="GO:0000976">
    <property type="term" value="F:transcription cis-regulatory region binding"/>
    <property type="evidence" value="ECO:0007669"/>
    <property type="project" value="TreeGrafter"/>
</dbReference>
<dbReference type="AlphaFoldDB" id="E6TXF8"/>
<proteinExistence type="predicted"/>